<dbReference type="InterPro" id="IPR036899">
    <property type="entry name" value="Ribosomal_uL13_sf"/>
</dbReference>
<dbReference type="GO" id="GO:0017148">
    <property type="term" value="P:negative regulation of translation"/>
    <property type="evidence" value="ECO:0007669"/>
    <property type="project" value="TreeGrafter"/>
</dbReference>
<dbReference type="GO" id="GO:0003735">
    <property type="term" value="F:structural constituent of ribosome"/>
    <property type="evidence" value="ECO:0007669"/>
    <property type="project" value="InterPro"/>
</dbReference>
<dbReference type="EMBL" id="MF101415">
    <property type="protein sequence ID" value="ARW60891.1"/>
    <property type="molecule type" value="Genomic_DNA"/>
</dbReference>
<dbReference type="Gene3D" id="3.90.1180.10">
    <property type="entry name" value="Ribosomal protein L13"/>
    <property type="match status" value="1"/>
</dbReference>
<dbReference type="InterPro" id="IPR005823">
    <property type="entry name" value="Ribosomal_uL13_bac-type"/>
</dbReference>
<dbReference type="Pfam" id="PF00572">
    <property type="entry name" value="Ribosomal_L13"/>
    <property type="match status" value="1"/>
</dbReference>
<protein>
    <recommendedName>
        <fullName evidence="4">Large ribosomal subunit protein uL13c</fullName>
    </recommendedName>
</protein>
<evidence type="ECO:0000256" key="4">
    <source>
        <dbReference type="HAMAP-Rule" id="MF_01366"/>
    </source>
</evidence>
<geneLocation type="chloroplast" evidence="5"/>
<dbReference type="AlphaFoldDB" id="A0A1Z1M4W8"/>
<dbReference type="SUPFAM" id="SSF52161">
    <property type="entry name" value="Ribosomal protein L13"/>
    <property type="match status" value="1"/>
</dbReference>
<dbReference type="GO" id="GO:0009507">
    <property type="term" value="C:chloroplast"/>
    <property type="evidence" value="ECO:0007669"/>
    <property type="project" value="UniProtKB-SubCell"/>
</dbReference>
<dbReference type="PIRSF" id="PIRSF002181">
    <property type="entry name" value="Ribosomal_L13"/>
    <property type="match status" value="1"/>
</dbReference>
<dbReference type="GO" id="GO:0006412">
    <property type="term" value="P:translation"/>
    <property type="evidence" value="ECO:0007669"/>
    <property type="project" value="UniProtKB-UniRule"/>
</dbReference>
<reference evidence="5" key="1">
    <citation type="journal article" date="2017" name="J. Phycol.">
        <title>Analysis of chloroplast genomes and a supermatrix inform reclassification of the Rhodomelaceae (Rhodophyta).</title>
        <authorList>
            <person name="Diaz-Tapia P."/>
            <person name="Maggs C.A."/>
            <person name="West J.A."/>
            <person name="Verbruggen H."/>
        </authorList>
    </citation>
    <scope>NUCLEOTIDE SEQUENCE</scope>
    <source>
        <strain evidence="5">JW2841</strain>
    </source>
</reference>
<keyword evidence="5" id="KW-0150">Chloroplast</keyword>
<accession>A0A1Z1M4W8</accession>
<comment type="subunit">
    <text evidence="4">Part of the 50S ribosomal subunit.</text>
</comment>
<dbReference type="GO" id="GO:0022625">
    <property type="term" value="C:cytosolic large ribosomal subunit"/>
    <property type="evidence" value="ECO:0007669"/>
    <property type="project" value="TreeGrafter"/>
</dbReference>
<keyword evidence="5" id="KW-0934">Plastid</keyword>
<dbReference type="PANTHER" id="PTHR11545">
    <property type="entry name" value="RIBOSOMAL PROTEIN L13"/>
    <property type="match status" value="1"/>
</dbReference>
<dbReference type="RefSeq" id="YP_009392329.1">
    <property type="nucleotide sequence ID" value="NC_035262.1"/>
</dbReference>
<evidence type="ECO:0000313" key="5">
    <source>
        <dbReference type="EMBL" id="ARW60891.1"/>
    </source>
</evidence>
<name>A0A1Z1M4W8_OSMFI</name>
<dbReference type="InterPro" id="IPR005822">
    <property type="entry name" value="Ribosomal_uL13"/>
</dbReference>
<evidence type="ECO:0000256" key="3">
    <source>
        <dbReference type="ARBA" id="ARBA00023274"/>
    </source>
</evidence>
<dbReference type="NCBIfam" id="TIGR01066">
    <property type="entry name" value="rplM_bact"/>
    <property type="match status" value="1"/>
</dbReference>
<dbReference type="CDD" id="cd00392">
    <property type="entry name" value="Ribosomal_L13"/>
    <property type="match status" value="1"/>
</dbReference>
<dbReference type="GeneID" id="33353839"/>
<evidence type="ECO:0000256" key="2">
    <source>
        <dbReference type="ARBA" id="ARBA00022980"/>
    </source>
</evidence>
<proteinExistence type="inferred from homology"/>
<dbReference type="HAMAP" id="MF_01366">
    <property type="entry name" value="Ribosomal_uL13"/>
    <property type="match status" value="1"/>
</dbReference>
<comment type="subcellular location">
    <subcellularLocation>
        <location evidence="4">Plastid</location>
        <location evidence="4">Chloroplast</location>
    </subcellularLocation>
</comment>
<dbReference type="GO" id="GO:0003729">
    <property type="term" value="F:mRNA binding"/>
    <property type="evidence" value="ECO:0007669"/>
    <property type="project" value="TreeGrafter"/>
</dbReference>
<organism evidence="5">
    <name type="scientific">Osmundaria fimbriata</name>
    <name type="common">Red alga</name>
    <name type="synonym">Delesseria fimbriata</name>
    <dbReference type="NCBI Taxonomy" id="228265"/>
    <lineage>
        <taxon>Eukaryota</taxon>
        <taxon>Rhodophyta</taxon>
        <taxon>Florideophyceae</taxon>
        <taxon>Rhodymeniophycidae</taxon>
        <taxon>Ceramiales</taxon>
        <taxon>Rhodomelaceae</taxon>
        <taxon>Amansieae</taxon>
        <taxon>Osmundaria</taxon>
    </lineage>
</organism>
<sequence length="146" mass="16995">MYINKNITSGKKEEYQTKWYIIDAKDKILGRLSSKIVYILKGKSNIGYLPYNESYINIIVINAKYIKITGNKRKQKTYIKHSGKPGGLKIQKFAEIQQRMPNIIIEHAVKGMLPKNSLGRKLFKKLKVYPYNQHPHESQQPLPLHI</sequence>
<evidence type="ECO:0000256" key="1">
    <source>
        <dbReference type="ARBA" id="ARBA00006227"/>
    </source>
</evidence>
<comment type="similarity">
    <text evidence="1 4">Belongs to the universal ribosomal protein uL13 family.</text>
</comment>
<keyword evidence="2 4" id="KW-0689">Ribosomal protein</keyword>
<gene>
    <name evidence="4 5" type="primary">rpl13</name>
</gene>
<keyword evidence="3 4" id="KW-0687">Ribonucleoprotein</keyword>
<dbReference type="PANTHER" id="PTHR11545:SF2">
    <property type="entry name" value="LARGE RIBOSOMAL SUBUNIT PROTEIN UL13M"/>
    <property type="match status" value="1"/>
</dbReference>